<keyword evidence="6" id="KW-1185">Reference proteome</keyword>
<evidence type="ECO:0000259" key="3">
    <source>
        <dbReference type="Pfam" id="PF00149"/>
    </source>
</evidence>
<dbReference type="Pfam" id="PF02872">
    <property type="entry name" value="5_nucleotid_C"/>
    <property type="match status" value="1"/>
</dbReference>
<dbReference type="Gene3D" id="3.60.21.10">
    <property type="match status" value="1"/>
</dbReference>
<comment type="caution">
    <text evidence="5">The sequence shown here is derived from an EMBL/GenBank/DDBJ whole genome shotgun (WGS) entry which is preliminary data.</text>
</comment>
<sequence>MNKKILAVAIVAGLVGCNSSNSDNDNQDRPIKQELKLSIAHINDTHSAFDEVKSSFVSDYLMQGKPVYTSFGGHPRLLEAANVYKEQAELEDRAMLFLHGGDAWQGSAYFKINKGQMNADILSQMGLDAMAMGNHEFDLDNATLAEFLNNINFPVLGANMDVSLDADLSDANNLLPYTLFAFDGSKKEQVTLDTMPMDKPVVAVVGMVLEDMPAISPETGDVEFHGEVETAQLIVNELQDSGVDKIVLLTHLGLARDVRIAENVDGIDVIVGGHSHTLMGDFTNLGMAENAEYAQIIETPNGGKTCIVQAGEKAQAIGHANVHFGLNGEIVSCEGGNTLLSSDIFYADNIRDEDSLLSTEQTDEVAGFIDDQDNINITNEDQDLRSHIDVIYKPALEEAYGATISYVPQDIIHERRPNDGGTDEHGSRVAPIVGEGWLQWANSDAVLSEIPYSSVDFALVGAGGVRNSLEVGDFREGHVSLELLPFSNYMSVMQVKGSVVRDLLTETITTSLKDDEHMGKFPYTGGLRYVFNEQVAQTSGSFEVLEVRNLTGEWVALSDSQTYTITTTNYNANGNDNWDALYEAQSDSADRYDLVIQGDTVVAYQVDRVEKNGDSLKAIYTNGEPNCDDSNVQCNTDAQAVIDYIAQEHPVLEELQEPQVTLNLLDR</sequence>
<dbReference type="EMBL" id="BJXK01000001">
    <property type="protein sequence ID" value="GEM78026.1"/>
    <property type="molecule type" value="Genomic_DNA"/>
</dbReference>
<dbReference type="PANTHER" id="PTHR11575">
    <property type="entry name" value="5'-NUCLEOTIDASE-RELATED"/>
    <property type="match status" value="1"/>
</dbReference>
<evidence type="ECO:0000256" key="1">
    <source>
        <dbReference type="ARBA" id="ARBA00022729"/>
    </source>
</evidence>
<dbReference type="InterPro" id="IPR036907">
    <property type="entry name" value="5'-Nucleotdase_C_sf"/>
</dbReference>
<evidence type="ECO:0000256" key="2">
    <source>
        <dbReference type="RuleBase" id="RU362119"/>
    </source>
</evidence>
<dbReference type="GO" id="GO:0030288">
    <property type="term" value="C:outer membrane-bounded periplasmic space"/>
    <property type="evidence" value="ECO:0007669"/>
    <property type="project" value="TreeGrafter"/>
</dbReference>
<keyword evidence="2" id="KW-0547">Nucleotide-binding</keyword>
<keyword evidence="2" id="KW-0378">Hydrolase</keyword>
<evidence type="ECO:0000259" key="4">
    <source>
        <dbReference type="Pfam" id="PF02872"/>
    </source>
</evidence>
<name>A0A511QM22_9VIBR</name>
<dbReference type="InterPro" id="IPR029052">
    <property type="entry name" value="Metallo-depent_PP-like"/>
</dbReference>
<dbReference type="GO" id="GO:0008253">
    <property type="term" value="F:5'-nucleotidase activity"/>
    <property type="evidence" value="ECO:0007669"/>
    <property type="project" value="TreeGrafter"/>
</dbReference>
<dbReference type="Proteomes" id="UP000321113">
    <property type="component" value="Unassembled WGS sequence"/>
</dbReference>
<dbReference type="GO" id="GO:0000166">
    <property type="term" value="F:nucleotide binding"/>
    <property type="evidence" value="ECO:0007669"/>
    <property type="project" value="UniProtKB-KW"/>
</dbReference>
<dbReference type="RefSeq" id="WP_119008800.1">
    <property type="nucleotide sequence ID" value="NZ_BJXK01000001.1"/>
</dbReference>
<comment type="similarity">
    <text evidence="2">Belongs to the 5'-nucleotidase family.</text>
</comment>
<dbReference type="PANTHER" id="PTHR11575:SF24">
    <property type="entry name" value="5'-NUCLEOTIDASE"/>
    <property type="match status" value="1"/>
</dbReference>
<dbReference type="Pfam" id="PF00149">
    <property type="entry name" value="Metallophos"/>
    <property type="match status" value="1"/>
</dbReference>
<protein>
    <submittedName>
        <fullName evidence="5">Bifunctional metallophosphatase/5'-nucleotidase</fullName>
    </submittedName>
</protein>
<dbReference type="AlphaFoldDB" id="A0A511QM22"/>
<organism evidence="5 6">
    <name type="scientific">Vibrio superstes NBRC 103154</name>
    <dbReference type="NCBI Taxonomy" id="1219062"/>
    <lineage>
        <taxon>Bacteria</taxon>
        <taxon>Pseudomonadati</taxon>
        <taxon>Pseudomonadota</taxon>
        <taxon>Gammaproteobacteria</taxon>
        <taxon>Vibrionales</taxon>
        <taxon>Vibrionaceae</taxon>
        <taxon>Vibrio</taxon>
    </lineage>
</organism>
<dbReference type="InterPro" id="IPR006179">
    <property type="entry name" value="5_nucleotidase/apyrase"/>
</dbReference>
<dbReference type="SUPFAM" id="SSF55816">
    <property type="entry name" value="5'-nucleotidase (syn. UDP-sugar hydrolase), C-terminal domain"/>
    <property type="match status" value="1"/>
</dbReference>
<gene>
    <name evidence="5" type="ORF">VSU01S_02710</name>
</gene>
<dbReference type="InterPro" id="IPR004843">
    <property type="entry name" value="Calcineurin-like_PHP"/>
</dbReference>
<proteinExistence type="inferred from homology"/>
<dbReference type="PRINTS" id="PR01607">
    <property type="entry name" value="APYRASEFAMLY"/>
</dbReference>
<evidence type="ECO:0000313" key="5">
    <source>
        <dbReference type="EMBL" id="GEM78026.1"/>
    </source>
</evidence>
<feature type="domain" description="Calcineurin-like phosphoesterase" evidence="3">
    <location>
        <begin position="38"/>
        <end position="277"/>
    </location>
</feature>
<dbReference type="InterPro" id="IPR008334">
    <property type="entry name" value="5'-Nucleotdase_C"/>
</dbReference>
<dbReference type="Gene3D" id="3.90.780.10">
    <property type="entry name" value="5'-Nucleotidase, C-terminal domain"/>
    <property type="match status" value="1"/>
</dbReference>
<reference evidence="5 6" key="1">
    <citation type="submission" date="2019-07" db="EMBL/GenBank/DDBJ databases">
        <title>Whole genome shotgun sequence of Vibrio superstes NBRC 103154.</title>
        <authorList>
            <person name="Hosoyama A."/>
            <person name="Uohara A."/>
            <person name="Ohji S."/>
            <person name="Ichikawa N."/>
        </authorList>
    </citation>
    <scope>NUCLEOTIDE SEQUENCE [LARGE SCALE GENOMIC DNA]</scope>
    <source>
        <strain evidence="5 6">NBRC 103154</strain>
    </source>
</reference>
<dbReference type="GO" id="GO:0009166">
    <property type="term" value="P:nucleotide catabolic process"/>
    <property type="evidence" value="ECO:0007669"/>
    <property type="project" value="InterPro"/>
</dbReference>
<evidence type="ECO:0000313" key="6">
    <source>
        <dbReference type="Proteomes" id="UP000321113"/>
    </source>
</evidence>
<dbReference type="SUPFAM" id="SSF56300">
    <property type="entry name" value="Metallo-dependent phosphatases"/>
    <property type="match status" value="1"/>
</dbReference>
<dbReference type="OrthoDB" id="9803927at2"/>
<accession>A0A511QM22</accession>
<dbReference type="GO" id="GO:0008768">
    <property type="term" value="F:UDP-sugar diphosphatase activity"/>
    <property type="evidence" value="ECO:0007669"/>
    <property type="project" value="TreeGrafter"/>
</dbReference>
<dbReference type="PROSITE" id="PS51257">
    <property type="entry name" value="PROKAR_LIPOPROTEIN"/>
    <property type="match status" value="1"/>
</dbReference>
<feature type="domain" description="5'-Nucleotidase C-terminal" evidence="4">
    <location>
        <begin position="450"/>
        <end position="581"/>
    </location>
</feature>
<keyword evidence="1" id="KW-0732">Signal</keyword>